<feature type="compositionally biased region" description="Polar residues" evidence="1">
    <location>
        <begin position="108"/>
        <end position="142"/>
    </location>
</feature>
<name>A0A9P3C4V2_ASPVI</name>
<evidence type="ECO:0000313" key="3">
    <source>
        <dbReference type="Proteomes" id="UP000710440"/>
    </source>
</evidence>
<dbReference type="GeneID" id="66931260"/>
<sequence length="156" mass="17400">MSVDSGLGLDWQDSPKLTIHGQEYDGASNSYLEFLHWSPGLYEAITDLDNFNTLADIPISQTYLRDLCDESPRTIFSSFDDLRRHKETKHEITDDIQQLSWPVPKEAVSTTPNEFQEPSTASEPGCVSQVSSNANVSPSQRSDLPPMSKGIRSPLK</sequence>
<dbReference type="RefSeq" id="XP_043130798.1">
    <property type="nucleotide sequence ID" value="XM_043274863.1"/>
</dbReference>
<organism evidence="2 3">
    <name type="scientific">Aspergillus viridinutans</name>
    <dbReference type="NCBI Taxonomy" id="75553"/>
    <lineage>
        <taxon>Eukaryota</taxon>
        <taxon>Fungi</taxon>
        <taxon>Dikarya</taxon>
        <taxon>Ascomycota</taxon>
        <taxon>Pezizomycotina</taxon>
        <taxon>Eurotiomycetes</taxon>
        <taxon>Eurotiomycetidae</taxon>
        <taxon>Eurotiales</taxon>
        <taxon>Aspergillaceae</taxon>
        <taxon>Aspergillus</taxon>
        <taxon>Aspergillus subgen. Fumigati</taxon>
    </lineage>
</organism>
<dbReference type="EMBL" id="BOPL01000014">
    <property type="protein sequence ID" value="GIK07612.1"/>
    <property type="molecule type" value="Genomic_DNA"/>
</dbReference>
<feature type="region of interest" description="Disordered" evidence="1">
    <location>
        <begin position="88"/>
        <end position="156"/>
    </location>
</feature>
<comment type="caution">
    <text evidence="2">The sequence shown here is derived from an EMBL/GenBank/DDBJ whole genome shotgun (WGS) entry which is preliminary data.</text>
</comment>
<accession>A0A9P3C4V2</accession>
<dbReference type="AlphaFoldDB" id="A0A9P3C4V2"/>
<dbReference type="Proteomes" id="UP000710440">
    <property type="component" value="Unassembled WGS sequence"/>
</dbReference>
<protein>
    <submittedName>
        <fullName evidence="2">Uncharacterized protein</fullName>
    </submittedName>
</protein>
<evidence type="ECO:0000313" key="2">
    <source>
        <dbReference type="EMBL" id="GIK07612.1"/>
    </source>
</evidence>
<evidence type="ECO:0000256" key="1">
    <source>
        <dbReference type="SAM" id="MobiDB-lite"/>
    </source>
</evidence>
<reference evidence="2 3" key="1">
    <citation type="submission" date="2021-02" db="EMBL/GenBank/DDBJ databases">
        <title>Pan-genome distribution and transcriptional activeness of fungal secondary metabolism genes in Aspergillus section Fumigati.</title>
        <authorList>
            <person name="Takahashi H."/>
            <person name="Umemura M."/>
            <person name="Ninomiya A."/>
            <person name="Kusuya Y."/>
            <person name="Urayama S."/>
            <person name="Shimizu M."/>
            <person name="Watanabe A."/>
            <person name="Kamei K."/>
            <person name="Yaguchi T."/>
            <person name="Hagiwara D."/>
        </authorList>
    </citation>
    <scope>NUCLEOTIDE SEQUENCE [LARGE SCALE GENOMIC DNA]</scope>
    <source>
        <strain evidence="2 3">IFM 47045</strain>
    </source>
</reference>
<gene>
    <name evidence="2" type="ORF">Aspvir_003278</name>
</gene>
<proteinExistence type="predicted"/>
<keyword evidence="3" id="KW-1185">Reference proteome</keyword>